<evidence type="ECO:0000256" key="3">
    <source>
        <dbReference type="ARBA" id="ARBA00022989"/>
    </source>
</evidence>
<comment type="caution">
    <text evidence="8">The sequence shown here is derived from an EMBL/GenBank/DDBJ whole genome shotgun (WGS) entry which is preliminary data.</text>
</comment>
<dbReference type="AlphaFoldDB" id="A0AAJ0FR89"/>
<dbReference type="GO" id="GO:0016020">
    <property type="term" value="C:membrane"/>
    <property type="evidence" value="ECO:0007669"/>
    <property type="project" value="UniProtKB-SubCell"/>
</dbReference>
<dbReference type="GO" id="GO:0032541">
    <property type="term" value="C:cortical endoplasmic reticulum"/>
    <property type="evidence" value="ECO:0007669"/>
    <property type="project" value="TreeGrafter"/>
</dbReference>
<feature type="transmembrane region" description="Helical" evidence="5">
    <location>
        <begin position="185"/>
        <end position="212"/>
    </location>
</feature>
<feature type="transmembrane region" description="Helical" evidence="5">
    <location>
        <begin position="601"/>
        <end position="625"/>
    </location>
</feature>
<evidence type="ECO:0000256" key="1">
    <source>
        <dbReference type="ARBA" id="ARBA00004141"/>
    </source>
</evidence>
<evidence type="ECO:0000256" key="5">
    <source>
        <dbReference type="SAM" id="Phobius"/>
    </source>
</evidence>
<keyword evidence="4 5" id="KW-0472">Membrane</keyword>
<keyword evidence="2 5" id="KW-0812">Transmembrane</keyword>
<dbReference type="InterPro" id="IPR049452">
    <property type="entry name" value="Anoctamin_TM"/>
</dbReference>
<dbReference type="PANTHER" id="PTHR12308">
    <property type="entry name" value="ANOCTAMIN"/>
    <property type="match status" value="1"/>
</dbReference>
<gene>
    <name evidence="8" type="ORF">QBC33DRAFT_607820</name>
</gene>
<dbReference type="EMBL" id="MU838997">
    <property type="protein sequence ID" value="KAK1772169.1"/>
    <property type="molecule type" value="Genomic_DNA"/>
</dbReference>
<feature type="transmembrane region" description="Helical" evidence="5">
    <location>
        <begin position="374"/>
        <end position="395"/>
    </location>
</feature>
<keyword evidence="3 5" id="KW-1133">Transmembrane helix</keyword>
<dbReference type="Pfam" id="PF04547">
    <property type="entry name" value="Anoctamin"/>
    <property type="match status" value="1"/>
</dbReference>
<protein>
    <submittedName>
        <fullName evidence="8">Calcium-activated chloride channel-domain-containing protein</fullName>
    </submittedName>
</protein>
<accession>A0AAJ0FR89</accession>
<proteinExistence type="predicted"/>
<organism evidence="8 9">
    <name type="scientific">Phialemonium atrogriseum</name>
    <dbReference type="NCBI Taxonomy" id="1093897"/>
    <lineage>
        <taxon>Eukaryota</taxon>
        <taxon>Fungi</taxon>
        <taxon>Dikarya</taxon>
        <taxon>Ascomycota</taxon>
        <taxon>Pezizomycotina</taxon>
        <taxon>Sordariomycetes</taxon>
        <taxon>Sordariomycetidae</taxon>
        <taxon>Cephalothecales</taxon>
        <taxon>Cephalothecaceae</taxon>
        <taxon>Phialemonium</taxon>
    </lineage>
</organism>
<evidence type="ECO:0000259" key="7">
    <source>
        <dbReference type="Pfam" id="PF20877"/>
    </source>
</evidence>
<keyword evidence="9" id="KW-1185">Reference proteome</keyword>
<dbReference type="RefSeq" id="XP_060288382.1">
    <property type="nucleotide sequence ID" value="XM_060432344.1"/>
</dbReference>
<dbReference type="Proteomes" id="UP001244011">
    <property type="component" value="Unassembled WGS sequence"/>
</dbReference>
<reference evidence="8" key="1">
    <citation type="submission" date="2023-06" db="EMBL/GenBank/DDBJ databases">
        <title>Genome-scale phylogeny and comparative genomics of the fungal order Sordariales.</title>
        <authorList>
            <consortium name="Lawrence Berkeley National Laboratory"/>
            <person name="Hensen N."/>
            <person name="Bonometti L."/>
            <person name="Westerberg I."/>
            <person name="Brannstrom I.O."/>
            <person name="Guillou S."/>
            <person name="Cros-Aarteil S."/>
            <person name="Calhoun S."/>
            <person name="Haridas S."/>
            <person name="Kuo A."/>
            <person name="Mondo S."/>
            <person name="Pangilinan J."/>
            <person name="Riley R."/>
            <person name="Labutti K."/>
            <person name="Andreopoulos B."/>
            <person name="Lipzen A."/>
            <person name="Chen C."/>
            <person name="Yanf M."/>
            <person name="Daum C."/>
            <person name="Ng V."/>
            <person name="Clum A."/>
            <person name="Steindorff A."/>
            <person name="Ohm R."/>
            <person name="Martin F."/>
            <person name="Silar P."/>
            <person name="Natvig D."/>
            <person name="Lalanne C."/>
            <person name="Gautier V."/>
            <person name="Ament-Velasquez S.L."/>
            <person name="Kruys A."/>
            <person name="Hutchinson M.I."/>
            <person name="Powell A.J."/>
            <person name="Barry K."/>
            <person name="Miller A.N."/>
            <person name="Grigoriev I.V."/>
            <person name="Debuchy R."/>
            <person name="Gladieux P."/>
            <person name="Thoren M.H."/>
            <person name="Johannesson H."/>
        </authorList>
    </citation>
    <scope>NUCLEOTIDE SEQUENCE</scope>
    <source>
        <strain evidence="8">8032-3</strain>
    </source>
</reference>
<dbReference type="GO" id="GO:0005254">
    <property type="term" value="F:chloride channel activity"/>
    <property type="evidence" value="ECO:0007669"/>
    <property type="project" value="TreeGrafter"/>
</dbReference>
<evidence type="ECO:0000256" key="2">
    <source>
        <dbReference type="ARBA" id="ARBA00022692"/>
    </source>
</evidence>
<feature type="domain" description="Anoctamin transmembrane" evidence="6">
    <location>
        <begin position="177"/>
        <end position="637"/>
    </location>
</feature>
<feature type="transmembrane region" description="Helical" evidence="5">
    <location>
        <begin position="288"/>
        <end position="311"/>
    </location>
</feature>
<dbReference type="InterPro" id="IPR049456">
    <property type="entry name" value="Anoctamin_N_fung"/>
</dbReference>
<dbReference type="Pfam" id="PF20877">
    <property type="entry name" value="Anoctamin_N"/>
    <property type="match status" value="1"/>
</dbReference>
<dbReference type="PANTHER" id="PTHR12308:SF77">
    <property type="entry name" value="MEMBRANE STRESS RESPONSE PROTEIN (IST2), PUTATIVE (AFU_ORTHOLOGUE AFUA_4G03330)-RELATED"/>
    <property type="match status" value="1"/>
</dbReference>
<feature type="transmembrane region" description="Helical" evidence="5">
    <location>
        <begin position="564"/>
        <end position="589"/>
    </location>
</feature>
<evidence type="ECO:0000256" key="4">
    <source>
        <dbReference type="ARBA" id="ARBA00023136"/>
    </source>
</evidence>
<name>A0AAJ0FR89_9PEZI</name>
<sequence length="716" mass="80827">MHLSLPSTPFSAPSPAAELPCNDVYVVAYDFKSIDSHTAIKEFRTLLEDLEAAGLHAEVRAGYEQTLLVFVKAPRELLGNTVYKLRVKDWLYGVTPSHPGGTKDTIVDGAYEAEDVLSMYHLVHWPKDLGGAGISPGIGKWKNVRAIFPLHNQRVNQSLLRHLSKRVFLTTQDLDSIRDLFGSKVAFYFAFIQTYLAFLTFPAVTGLVAWLWLPKYSLVYAITTCIWCSVFLEYWKIQEVDLSIRWGVKGVNKVKVNRPQFVYERIFVDGSGRTIHYFPKWKQLTRQLLQIPFVAVAMLALGVILAIVFAIEVLISETYAGPYKFYLEYLPTVLLAVALPSISSSLEDVADWLTEFENHRTADSHEMSLAQKVFVLNIITNYLPILLTAFVYVPFGDDIVPWLRASIQKHLGSPAVQKLAYKPFTADHDKLRNEVIALTVTGQIWGFFEENILPYIRHKLQGWYRDFRRARTHDGSMLLTVVRDEPDEADLLARARDEATLDQYNVHEDVAEIVLQFGHLALFSPVWPVLAAGFLLNNWVEVRSDFAKICIEHRRPAPARADGIGPWVGALEFLAWAGSISTAAIVHLFGAEGAAAGSAWWSLAATVFVSEHVLLAVRALVRFALRSAGSEQIRRERDVRYANRRRHLDEMEAHKQAGLALSVAERERRRTVLAAGGEAFWTRQAREGAGVEVGVGLIERVKRAEERGPQHERRER</sequence>
<dbReference type="InterPro" id="IPR007632">
    <property type="entry name" value="Anoctamin"/>
</dbReference>
<feature type="domain" description="Anoctamin alpha-beta plait" evidence="7">
    <location>
        <begin position="25"/>
        <end position="144"/>
    </location>
</feature>
<dbReference type="GeneID" id="85315531"/>
<evidence type="ECO:0000313" key="9">
    <source>
        <dbReference type="Proteomes" id="UP001244011"/>
    </source>
</evidence>
<comment type="subcellular location">
    <subcellularLocation>
        <location evidence="1">Membrane</location>
        <topology evidence="1">Multi-pass membrane protein</topology>
    </subcellularLocation>
</comment>
<evidence type="ECO:0000259" key="6">
    <source>
        <dbReference type="Pfam" id="PF04547"/>
    </source>
</evidence>
<evidence type="ECO:0000313" key="8">
    <source>
        <dbReference type="EMBL" id="KAK1772169.1"/>
    </source>
</evidence>